<organism evidence="1 2">
    <name type="scientific">Thalassobaculum fulvum</name>
    <dbReference type="NCBI Taxonomy" id="1633335"/>
    <lineage>
        <taxon>Bacteria</taxon>
        <taxon>Pseudomonadati</taxon>
        <taxon>Pseudomonadota</taxon>
        <taxon>Alphaproteobacteria</taxon>
        <taxon>Rhodospirillales</taxon>
        <taxon>Thalassobaculaceae</taxon>
        <taxon>Thalassobaculum</taxon>
    </lineage>
</organism>
<sequence length="470" mass="47225">MSWSVTLAGETFTDANVAGIAYADEETGFPAILAAFAREAAFLKGLAATSATMLTPAVGPAVLTTHQDAAAVGLSPGMLVRVASAADPSRVMVAAVAGFTGTALSLDVLFAAGAAAADWVVTRPSGGTSLVLDPAPALGADLDADGRSILGAAAGSFAGDLTVGGVASFATAGQSKVGYLGEVSGEVIVRASDPTTLVCTVVGDTTFLVAGADTPGHEHAHRIRATIGGAGGWNVTVLPASRLTNGNELSIALLDTGWSSGGVTAVRDVTSPAGAGWTLTASGSGSTTHYLSARRPPAAVAPYDYVASTLFKAGTGHRARFRLVVDTYAHGGSMDLDLAAGTVLSTADLNAGTVLANGLRRVEADWYLAWIAVDVAVAGVDLTISVNLLDAAGDEAFPAAGESVLFGGGTLGTGASYQGFQHLGATRAGAVLWQGVPIDWPALAAGQTVDLMIQCDPDRIVLQDYTPEEI</sequence>
<reference evidence="1" key="2">
    <citation type="submission" date="2020-09" db="EMBL/GenBank/DDBJ databases">
        <authorList>
            <person name="Sun Q."/>
            <person name="Kim S."/>
        </authorList>
    </citation>
    <scope>NUCLEOTIDE SEQUENCE</scope>
    <source>
        <strain evidence="1">KCTC 42651</strain>
    </source>
</reference>
<reference evidence="1" key="1">
    <citation type="journal article" date="2014" name="Int. J. Syst. Evol. Microbiol.">
        <title>Complete genome sequence of Corynebacterium casei LMG S-19264T (=DSM 44701T), isolated from a smear-ripened cheese.</title>
        <authorList>
            <consortium name="US DOE Joint Genome Institute (JGI-PGF)"/>
            <person name="Walter F."/>
            <person name="Albersmeier A."/>
            <person name="Kalinowski J."/>
            <person name="Ruckert C."/>
        </authorList>
    </citation>
    <scope>NUCLEOTIDE SEQUENCE</scope>
    <source>
        <strain evidence="1">KCTC 42651</strain>
    </source>
</reference>
<dbReference type="AlphaFoldDB" id="A0A918XNZ1"/>
<evidence type="ECO:0000313" key="1">
    <source>
        <dbReference type="EMBL" id="GHD42216.1"/>
    </source>
</evidence>
<comment type="caution">
    <text evidence="1">The sequence shown here is derived from an EMBL/GenBank/DDBJ whole genome shotgun (WGS) entry which is preliminary data.</text>
</comment>
<keyword evidence="2" id="KW-1185">Reference proteome</keyword>
<protein>
    <submittedName>
        <fullName evidence="1">Uncharacterized protein</fullName>
    </submittedName>
</protein>
<evidence type="ECO:0000313" key="2">
    <source>
        <dbReference type="Proteomes" id="UP000630353"/>
    </source>
</evidence>
<dbReference type="EMBL" id="BMZS01000002">
    <property type="protein sequence ID" value="GHD42216.1"/>
    <property type="molecule type" value="Genomic_DNA"/>
</dbReference>
<accession>A0A918XNZ1</accession>
<proteinExistence type="predicted"/>
<name>A0A918XNZ1_9PROT</name>
<gene>
    <name evidence="1" type="ORF">GCM10017083_06960</name>
</gene>
<dbReference type="Proteomes" id="UP000630353">
    <property type="component" value="Unassembled WGS sequence"/>
</dbReference>
<dbReference type="RefSeq" id="WP_189987549.1">
    <property type="nucleotide sequence ID" value="NZ_BMZS01000002.1"/>
</dbReference>